<dbReference type="GO" id="GO:0009055">
    <property type="term" value="F:electron transfer activity"/>
    <property type="evidence" value="ECO:0007669"/>
    <property type="project" value="InterPro"/>
</dbReference>
<evidence type="ECO:0008006" key="2">
    <source>
        <dbReference type="Google" id="ProtNLM"/>
    </source>
</evidence>
<name>A0A0F9M8S8_9ZZZZ</name>
<dbReference type="EMBL" id="LAZR01009365">
    <property type="protein sequence ID" value="KKM73075.1"/>
    <property type="molecule type" value="Genomic_DNA"/>
</dbReference>
<sequence length="111" mass="12718">MGYGLRIMMGYNSSFNWFLNFVVSSIKPFYNESEWIAGNEEKLIEIVLNGMQGDIMVKEKTYNGLMPDHGHLDDHAIASIVTYIRKRFGNESSPVSALNVKEIRNRTIDNK</sequence>
<accession>A0A0F9M8S8</accession>
<gene>
    <name evidence="1" type="ORF">LCGC14_1414110</name>
</gene>
<dbReference type="Gene3D" id="1.10.760.10">
    <property type="entry name" value="Cytochrome c-like domain"/>
    <property type="match status" value="1"/>
</dbReference>
<dbReference type="InterPro" id="IPR036909">
    <property type="entry name" value="Cyt_c-like_dom_sf"/>
</dbReference>
<proteinExistence type="predicted"/>
<evidence type="ECO:0000313" key="1">
    <source>
        <dbReference type="EMBL" id="KKM73075.1"/>
    </source>
</evidence>
<dbReference type="GO" id="GO:0020037">
    <property type="term" value="F:heme binding"/>
    <property type="evidence" value="ECO:0007669"/>
    <property type="project" value="InterPro"/>
</dbReference>
<protein>
    <recommendedName>
        <fullName evidence="2">Cytochrome c domain-containing protein</fullName>
    </recommendedName>
</protein>
<reference evidence="1" key="1">
    <citation type="journal article" date="2015" name="Nature">
        <title>Complex archaea that bridge the gap between prokaryotes and eukaryotes.</title>
        <authorList>
            <person name="Spang A."/>
            <person name="Saw J.H."/>
            <person name="Jorgensen S.L."/>
            <person name="Zaremba-Niedzwiedzka K."/>
            <person name="Martijn J."/>
            <person name="Lind A.E."/>
            <person name="van Eijk R."/>
            <person name="Schleper C."/>
            <person name="Guy L."/>
            <person name="Ettema T.J."/>
        </authorList>
    </citation>
    <scope>NUCLEOTIDE SEQUENCE</scope>
</reference>
<comment type="caution">
    <text evidence="1">The sequence shown here is derived from an EMBL/GenBank/DDBJ whole genome shotgun (WGS) entry which is preliminary data.</text>
</comment>
<organism evidence="1">
    <name type="scientific">marine sediment metagenome</name>
    <dbReference type="NCBI Taxonomy" id="412755"/>
    <lineage>
        <taxon>unclassified sequences</taxon>
        <taxon>metagenomes</taxon>
        <taxon>ecological metagenomes</taxon>
    </lineage>
</organism>
<dbReference type="AlphaFoldDB" id="A0A0F9M8S8"/>
<dbReference type="SUPFAM" id="SSF46626">
    <property type="entry name" value="Cytochrome c"/>
    <property type="match status" value="1"/>
</dbReference>